<dbReference type="Gene3D" id="2.160.20.10">
    <property type="entry name" value="Single-stranded right-handed beta-helix, Pectin lyase-like"/>
    <property type="match status" value="2"/>
</dbReference>
<dbReference type="InterPro" id="IPR044060">
    <property type="entry name" value="Bacterial_rp_domain"/>
</dbReference>
<dbReference type="InterPro" id="IPR024535">
    <property type="entry name" value="RHGA/B-epi-like_pectate_lyase"/>
</dbReference>
<evidence type="ECO:0000259" key="4">
    <source>
        <dbReference type="Pfam" id="PF18998"/>
    </source>
</evidence>
<dbReference type="InterPro" id="IPR011050">
    <property type="entry name" value="Pectin_lyase_fold/virulence"/>
</dbReference>
<dbReference type="InterPro" id="IPR012334">
    <property type="entry name" value="Pectin_lyas_fold"/>
</dbReference>
<keyword evidence="5" id="KW-0456">Lyase</keyword>
<dbReference type="AlphaFoldDB" id="A0A3D9VIV5"/>
<evidence type="ECO:0000313" key="5">
    <source>
        <dbReference type="EMBL" id="REF37251.1"/>
    </source>
</evidence>
<feature type="domain" description="Bacterial repeat" evidence="4">
    <location>
        <begin position="728"/>
        <end position="801"/>
    </location>
</feature>
<keyword evidence="6" id="KW-1185">Reference proteome</keyword>
<keyword evidence="2" id="KW-0732">Signal</keyword>
<dbReference type="GO" id="GO:0016829">
    <property type="term" value="F:lyase activity"/>
    <property type="evidence" value="ECO:0007669"/>
    <property type="project" value="UniProtKB-KW"/>
</dbReference>
<dbReference type="GO" id="GO:0004650">
    <property type="term" value="F:polygalacturonase activity"/>
    <property type="evidence" value="ECO:0007669"/>
    <property type="project" value="InterPro"/>
</dbReference>
<dbReference type="Pfam" id="PF12708">
    <property type="entry name" value="Pect-lyase_RHGA_epim"/>
    <property type="match status" value="2"/>
</dbReference>
<dbReference type="EMBL" id="QTUC01000001">
    <property type="protein sequence ID" value="REF37251.1"/>
    <property type="molecule type" value="Genomic_DNA"/>
</dbReference>
<feature type="chain" id="PRO_5038554293" evidence="2">
    <location>
        <begin position="30"/>
        <end position="803"/>
    </location>
</feature>
<comment type="caution">
    <text evidence="5">The sequence shown here is derived from an EMBL/GenBank/DDBJ whole genome shotgun (WGS) entry which is preliminary data.</text>
</comment>
<feature type="domain" description="Rhamnogalacturonase A/B/Epimerase-like pectate lyase" evidence="3">
    <location>
        <begin position="431"/>
        <end position="478"/>
    </location>
</feature>
<dbReference type="PANTHER" id="PTHR33928:SF2">
    <property type="entry name" value="PECTATE LYASE SUPERFAMILY PROTEIN DOMAIN-CONTAINING PROTEIN-RELATED"/>
    <property type="match status" value="1"/>
</dbReference>
<dbReference type="PANTHER" id="PTHR33928">
    <property type="entry name" value="POLYGALACTURONASE QRT3"/>
    <property type="match status" value="1"/>
</dbReference>
<feature type="signal peptide" evidence="2">
    <location>
        <begin position="1"/>
        <end position="29"/>
    </location>
</feature>
<dbReference type="SUPFAM" id="SSF51126">
    <property type="entry name" value="Pectin lyase-like"/>
    <property type="match status" value="2"/>
</dbReference>
<evidence type="ECO:0000256" key="1">
    <source>
        <dbReference type="SAM" id="MobiDB-lite"/>
    </source>
</evidence>
<feature type="domain" description="Rhamnogalacturonase A/B/Epimerase-like pectate lyase" evidence="3">
    <location>
        <begin position="63"/>
        <end position="122"/>
    </location>
</feature>
<dbReference type="Proteomes" id="UP000256485">
    <property type="component" value="Unassembled WGS sequence"/>
</dbReference>
<protein>
    <submittedName>
        <fullName evidence="5">Pectate lyase-like protein</fullName>
    </submittedName>
</protein>
<reference evidence="5 6" key="1">
    <citation type="submission" date="2018-08" db="EMBL/GenBank/DDBJ databases">
        <title>Sequencing the genomes of 1000 actinobacteria strains.</title>
        <authorList>
            <person name="Klenk H.-P."/>
        </authorList>
    </citation>
    <scope>NUCLEOTIDE SEQUENCE [LARGE SCALE GENOMIC DNA]</scope>
    <source>
        <strain evidence="5 6">DSM 22891</strain>
    </source>
</reference>
<dbReference type="Pfam" id="PF18998">
    <property type="entry name" value="Flg_new_2"/>
    <property type="match status" value="1"/>
</dbReference>
<sequence>MSALASRRGCALTSALLTIVALTSAGVAAADMAPAEARERPEPSPRLVQTRYPTEDVVVADFDVSDYGADPTGVGDSTRAIQDALDDCYAASGGTVWLPAGTYRVTDTLEVRAFCTMRGDRRDPDEGRGDYGTVVVADLPPGDDGPALFRIGGSAGVMGVTTYYPRQDAASPVPYNYTFEIPGVAWIGTQNYMMSTVSDVTMLNSYRGIGVSTMASDRGEPPSSGQVHESATIRNVKGTVLYEGVRAYNGADVGTWENVRFSNAYWADAPRAYRPPARAALDAWTRAHGTGLVLGDLEWEQFSHIDVADYRVGIRIVPGQRIRFAGSFVEPTVRRTDVALQVDDVDPRWGLSIAGGVLEGSQHAIRNDAEGYVKITGTSVVGDVRGTVHALEGRPPTLEPGPPPARPRAALYDITKPPFNAPRGVGVLPNEDATAAIQRALDQAHADGGGIVYLPAGWYRIASHLRVPARVELRGASAVPNRDQLGLSGGTVLLAYEGRDTSVPETAPAFVTLDGDRAGVRGLRIFYPENNPASPDGLVPYPYAIRGNGERTYIVNVGLPNAWNGIDLATYRNDRFVVRKVNGAFFKRAVTVGRSDGGRIEGLLSNGNAVTRVGFGIPGWAEEGNIFPEVIDKYMRRQAVLVTVDGARRLRLTHVFAYGFHDGLVVRSGDVTGWNLGTDNLGEDGHTIDVTAGEVTITNVLRYNGATLTGPARLLNIMAIGMVTHAVEVTATPPDGGAVLLSGNEAEPGRYERGAEITVSAAAAKGYTFTHWSVDGEIVNAPSTLALTVEADHTITAHFAPRS</sequence>
<proteinExistence type="predicted"/>
<accession>A0A3D9VIV5</accession>
<evidence type="ECO:0000256" key="2">
    <source>
        <dbReference type="SAM" id="SignalP"/>
    </source>
</evidence>
<dbReference type="InterPro" id="IPR039279">
    <property type="entry name" value="QRT3-like"/>
</dbReference>
<dbReference type="RefSeq" id="WP_245941116.1">
    <property type="nucleotide sequence ID" value="NZ_QTUC01000001.1"/>
</dbReference>
<feature type="region of interest" description="Disordered" evidence="1">
    <location>
        <begin position="33"/>
        <end position="52"/>
    </location>
</feature>
<evidence type="ECO:0000259" key="3">
    <source>
        <dbReference type="Pfam" id="PF12708"/>
    </source>
</evidence>
<evidence type="ECO:0000313" key="6">
    <source>
        <dbReference type="Proteomes" id="UP000256485"/>
    </source>
</evidence>
<name>A0A3D9VIV5_THECX</name>
<organism evidence="5 6">
    <name type="scientific">Thermasporomyces composti</name>
    <dbReference type="NCBI Taxonomy" id="696763"/>
    <lineage>
        <taxon>Bacteria</taxon>
        <taxon>Bacillati</taxon>
        <taxon>Actinomycetota</taxon>
        <taxon>Actinomycetes</taxon>
        <taxon>Propionibacteriales</taxon>
        <taxon>Nocardioidaceae</taxon>
        <taxon>Thermasporomyces</taxon>
    </lineage>
</organism>
<gene>
    <name evidence="5" type="ORF">DFJ64_2692</name>
</gene>